<feature type="compositionally biased region" description="Basic and acidic residues" evidence="7">
    <location>
        <begin position="22"/>
        <end position="32"/>
    </location>
</feature>
<feature type="non-terminal residue" evidence="9">
    <location>
        <position position="1"/>
    </location>
</feature>
<feature type="region of interest" description="Disordered" evidence="7">
    <location>
        <begin position="18"/>
        <end position="38"/>
    </location>
</feature>
<dbReference type="STRING" id="4846.A0A367IYE0"/>
<protein>
    <submittedName>
        <fullName evidence="9">Fungal specific transcription factor</fullName>
    </submittedName>
</protein>
<evidence type="ECO:0000313" key="9">
    <source>
        <dbReference type="EMBL" id="RCH82609.1"/>
    </source>
</evidence>
<accession>A0A367IYE0</accession>
<dbReference type="InterPro" id="IPR007219">
    <property type="entry name" value="XnlR_reg_dom"/>
</dbReference>
<dbReference type="CDD" id="cd12148">
    <property type="entry name" value="fungal_TF_MHR"/>
    <property type="match status" value="1"/>
</dbReference>
<keyword evidence="3" id="KW-0805">Transcription regulation</keyword>
<evidence type="ECO:0000256" key="3">
    <source>
        <dbReference type="ARBA" id="ARBA00023015"/>
    </source>
</evidence>
<keyword evidence="10" id="KW-1185">Reference proteome</keyword>
<dbReference type="GO" id="GO:0008270">
    <property type="term" value="F:zinc ion binding"/>
    <property type="evidence" value="ECO:0007669"/>
    <property type="project" value="InterPro"/>
</dbReference>
<dbReference type="SMART" id="SM00906">
    <property type="entry name" value="Fungal_trans"/>
    <property type="match status" value="1"/>
</dbReference>
<keyword evidence="5" id="KW-0804">Transcription</keyword>
<feature type="non-terminal residue" evidence="9">
    <location>
        <position position="644"/>
    </location>
</feature>
<dbReference type="Pfam" id="PF04082">
    <property type="entry name" value="Fungal_trans"/>
    <property type="match status" value="1"/>
</dbReference>
<organism evidence="9 10">
    <name type="scientific">Rhizopus stolonifer</name>
    <name type="common">Rhizopus nigricans</name>
    <dbReference type="NCBI Taxonomy" id="4846"/>
    <lineage>
        <taxon>Eukaryota</taxon>
        <taxon>Fungi</taxon>
        <taxon>Fungi incertae sedis</taxon>
        <taxon>Mucoromycota</taxon>
        <taxon>Mucoromycotina</taxon>
        <taxon>Mucoromycetes</taxon>
        <taxon>Mucorales</taxon>
        <taxon>Mucorineae</taxon>
        <taxon>Rhizopodaceae</taxon>
        <taxon>Rhizopus</taxon>
    </lineage>
</organism>
<comment type="caution">
    <text evidence="9">The sequence shown here is derived from an EMBL/GenBank/DDBJ whole genome shotgun (WGS) entry which is preliminary data.</text>
</comment>
<keyword evidence="1" id="KW-0479">Metal-binding</keyword>
<dbReference type="Proteomes" id="UP000253551">
    <property type="component" value="Unassembled WGS sequence"/>
</dbReference>
<gene>
    <name evidence="9" type="primary">DAL81</name>
    <name evidence="9" type="ORF">CU098_000259</name>
</gene>
<proteinExistence type="predicted"/>
<dbReference type="GO" id="GO:0006351">
    <property type="term" value="P:DNA-templated transcription"/>
    <property type="evidence" value="ECO:0007669"/>
    <property type="project" value="InterPro"/>
</dbReference>
<keyword evidence="4" id="KW-0238">DNA-binding</keyword>
<dbReference type="PANTHER" id="PTHR31313">
    <property type="entry name" value="TY1 ENHANCER ACTIVATOR"/>
    <property type="match status" value="1"/>
</dbReference>
<keyword evidence="2" id="KW-0862">Zinc</keyword>
<dbReference type="AlphaFoldDB" id="A0A367IYE0"/>
<evidence type="ECO:0000256" key="6">
    <source>
        <dbReference type="ARBA" id="ARBA00023242"/>
    </source>
</evidence>
<keyword evidence="6" id="KW-0539">Nucleus</keyword>
<dbReference type="GO" id="GO:0003677">
    <property type="term" value="F:DNA binding"/>
    <property type="evidence" value="ECO:0007669"/>
    <property type="project" value="UniProtKB-KW"/>
</dbReference>
<dbReference type="InterPro" id="IPR051615">
    <property type="entry name" value="Transcr_Regulatory_Elem"/>
</dbReference>
<evidence type="ECO:0000256" key="7">
    <source>
        <dbReference type="SAM" id="MobiDB-lite"/>
    </source>
</evidence>
<dbReference type="PANTHER" id="PTHR31313:SF81">
    <property type="entry name" value="TY1 ENHANCER ACTIVATOR"/>
    <property type="match status" value="1"/>
</dbReference>
<sequence>KQTTSDIASAIEDYPCLNDQSIHIDEPKDNKEPGPGPEANITEFDDCFLLDQDVKDDECDSIDKQMQGLKISNYQRTRYIGSSAGVHFLNDALFRHHKRHPLPREPSWFIQKVNDDEDEHVIMKTQEITAASIPPAGSIINRIEIFEDMPLITERLADYLVHMYFTRIHHYCPIINKVQFLEEYYFHCPTPPDKYLLYSVVFVGVSVFISDLSDANVFDYTPEQLTEIQTYLKTQSQKLYTIAHKRSMISTIQALMLQSMFVGHNENDEEGTSHWLISGMAIRIAQDMGLHRDCSTWRIPSYEIELRKRIWYACYLMDKWVAAELGRPISIVDQEFDAQLPSPYELDYPSQLAKNNKCEAVPILIMEAEISLQQKQPVYTAFLYLVTLSQISGRVLVGLHSTRARHDRAHDLELLKILDHDLADWKASLPHELQIDLDNPNYCFSASAGVVNIAYSAILLLLYRPFIRKNSGSQMSQKALQVCTTTATRLASIIEAMDRNSYVALPWNLLLYASFQAAIIFLHNAKGSNEELAEESRKALIRCAKIYQTDQHLKKLRFVKLFQKLIESFDVSMIEFGQANFFELPKTNNSFYTLNSNQQDTNNLLQSVDLSLQDLPCYQMNNTQSFTSSNTFAFPIQESNNGGL</sequence>
<evidence type="ECO:0000256" key="2">
    <source>
        <dbReference type="ARBA" id="ARBA00022833"/>
    </source>
</evidence>
<evidence type="ECO:0000313" key="10">
    <source>
        <dbReference type="Proteomes" id="UP000253551"/>
    </source>
</evidence>
<name>A0A367IYE0_RHIST</name>
<reference evidence="9 10" key="1">
    <citation type="journal article" date="2018" name="G3 (Bethesda)">
        <title>Phylogenetic and Phylogenomic Definition of Rhizopus Species.</title>
        <authorList>
            <person name="Gryganskyi A.P."/>
            <person name="Golan J."/>
            <person name="Dolatabadi S."/>
            <person name="Mondo S."/>
            <person name="Robb S."/>
            <person name="Idnurm A."/>
            <person name="Muszewska A."/>
            <person name="Steczkiewicz K."/>
            <person name="Masonjones S."/>
            <person name="Liao H.L."/>
            <person name="Gajdeczka M.T."/>
            <person name="Anike F."/>
            <person name="Vuek A."/>
            <person name="Anishchenko I.M."/>
            <person name="Voigt K."/>
            <person name="de Hoog G.S."/>
            <person name="Smith M.E."/>
            <person name="Heitman J."/>
            <person name="Vilgalys R."/>
            <person name="Stajich J.E."/>
        </authorList>
    </citation>
    <scope>NUCLEOTIDE SEQUENCE [LARGE SCALE GENOMIC DNA]</scope>
    <source>
        <strain evidence="9 10">LSU 92-RS-03</strain>
    </source>
</reference>
<evidence type="ECO:0000256" key="1">
    <source>
        <dbReference type="ARBA" id="ARBA00022723"/>
    </source>
</evidence>
<evidence type="ECO:0000256" key="4">
    <source>
        <dbReference type="ARBA" id="ARBA00023125"/>
    </source>
</evidence>
<dbReference type="EMBL" id="PJQM01005040">
    <property type="protein sequence ID" value="RCH82609.1"/>
    <property type="molecule type" value="Genomic_DNA"/>
</dbReference>
<dbReference type="OrthoDB" id="2123952at2759"/>
<evidence type="ECO:0000259" key="8">
    <source>
        <dbReference type="SMART" id="SM00906"/>
    </source>
</evidence>
<evidence type="ECO:0000256" key="5">
    <source>
        <dbReference type="ARBA" id="ARBA00023163"/>
    </source>
</evidence>
<feature type="domain" description="Xylanolytic transcriptional activator regulatory" evidence="8">
    <location>
        <begin position="274"/>
        <end position="347"/>
    </location>
</feature>